<reference evidence="2 3" key="1">
    <citation type="submission" date="2019-06" db="EMBL/GenBank/DDBJ databases">
        <title>A chromosomal-level reference genome of Carpinus fangiana (Coryloideae, Betulaceae).</title>
        <authorList>
            <person name="Yang X."/>
            <person name="Wang Z."/>
            <person name="Zhang L."/>
            <person name="Hao G."/>
            <person name="Liu J."/>
            <person name="Yang Y."/>
        </authorList>
    </citation>
    <scope>NUCLEOTIDE SEQUENCE [LARGE SCALE GENOMIC DNA]</scope>
    <source>
        <strain evidence="2">Cfa_2016G</strain>
        <tissue evidence="2">Leaf</tissue>
    </source>
</reference>
<dbReference type="InterPro" id="IPR004158">
    <property type="entry name" value="DUF247_pln"/>
</dbReference>
<name>A0A5N6RPS5_9ROSI</name>
<keyword evidence="1" id="KW-0812">Transmembrane</keyword>
<keyword evidence="1" id="KW-0472">Membrane</keyword>
<accession>A0A5N6RPS5</accession>
<protein>
    <submittedName>
        <fullName evidence="2">Uncharacterized protein</fullName>
    </submittedName>
</protein>
<dbReference type="Proteomes" id="UP000327013">
    <property type="component" value="Chromosome 8"/>
</dbReference>
<dbReference type="PANTHER" id="PTHR31170">
    <property type="entry name" value="BNAC04G53230D PROTEIN"/>
    <property type="match status" value="1"/>
</dbReference>
<dbReference type="EMBL" id="CM017328">
    <property type="protein sequence ID" value="KAE8123927.1"/>
    <property type="molecule type" value="Genomic_DNA"/>
</dbReference>
<evidence type="ECO:0000313" key="3">
    <source>
        <dbReference type="Proteomes" id="UP000327013"/>
    </source>
</evidence>
<evidence type="ECO:0000313" key="2">
    <source>
        <dbReference type="EMBL" id="KAE8123927.1"/>
    </source>
</evidence>
<dbReference type="AlphaFoldDB" id="A0A5N6RPS5"/>
<dbReference type="Pfam" id="PF03140">
    <property type="entry name" value="DUF247"/>
    <property type="match status" value="2"/>
</dbReference>
<proteinExistence type="predicted"/>
<organism evidence="2 3">
    <name type="scientific">Carpinus fangiana</name>
    <dbReference type="NCBI Taxonomy" id="176857"/>
    <lineage>
        <taxon>Eukaryota</taxon>
        <taxon>Viridiplantae</taxon>
        <taxon>Streptophyta</taxon>
        <taxon>Embryophyta</taxon>
        <taxon>Tracheophyta</taxon>
        <taxon>Spermatophyta</taxon>
        <taxon>Magnoliopsida</taxon>
        <taxon>eudicotyledons</taxon>
        <taxon>Gunneridae</taxon>
        <taxon>Pentapetalae</taxon>
        <taxon>rosids</taxon>
        <taxon>fabids</taxon>
        <taxon>Fagales</taxon>
        <taxon>Betulaceae</taxon>
        <taxon>Carpinus</taxon>
    </lineage>
</organism>
<dbReference type="PANTHER" id="PTHR31170:SF17">
    <property type="match status" value="1"/>
</dbReference>
<gene>
    <name evidence="2" type="ORF">FH972_018842</name>
</gene>
<feature type="transmembrane region" description="Helical" evidence="1">
    <location>
        <begin position="717"/>
        <end position="741"/>
    </location>
</feature>
<keyword evidence="3" id="KW-1185">Reference proteome</keyword>
<sequence length="748" mass="86471">MTAENCGEHCLEIEDDYTMAELCKSNLTSSIQGKLRKKSPISSKCSIFRVPPRLHKEKERIEPLLVSIGPFHHGKKKLQTMEKIKLWYLHCLLNRAPTRETTLECFIEAIKSIEQECRACYAGEIDHHAGKKFIEMMVVDGCFIVEFFRKYSEEVRQDKEDPVFNTSWMVWEITNDLFLLENQLPWRVIDCLFNLTQSNAERRSLLNLLDFFIQHVICIRIHADRQIQYKHLLDCLRNSMAETYQVTKADQLKSFEVDPIPSLTELRQAGVKFKERPMEDSLNVTFKDGVMTIPKIQVSEITKTILLNLVVFENCDRSGDHKITSYVKLLKDLLNTSEEISKILSGIGNKKQLMAEESSSNQTSVSARGVTEVVSSIQGNFVKSLQFHLNVPYLEFRIDDAGIMKQLLSQTPTGKTTLECFVEAIGRIEQECRACYEGEIGFSEKGFIEMMVVDGCFILELFRKDLNEVQQDEEDPVFYMPWMYWRLLIDITILDNQLPWCALDCLFNLTKSNTEQRSLSNLTLSYFTLERFPPDNLKQAHILDCIRNSLIGTCTVTPAGPGVLSYAYQIPSVIKLIQAGVTFKVGDETNLSNITFKNGVMTIPPRFVWEETEYLLRNLTTFEQCDRSKDFRITSYAKLFDDLINTSQDVEFLKHQQILGLYLSDEDASSFFNRLYRDASVGAFLYSDLYHEVNAYCKRHWNRWRAMLKRDYFGNPWTILSFIAALLILVFTFSQTLYSILSCYQCTP</sequence>
<keyword evidence="1" id="KW-1133">Transmembrane helix</keyword>
<dbReference type="OrthoDB" id="1862127at2759"/>
<evidence type="ECO:0000256" key="1">
    <source>
        <dbReference type="SAM" id="Phobius"/>
    </source>
</evidence>